<comment type="caution">
    <text evidence="2">The sequence shown here is derived from an EMBL/GenBank/DDBJ whole genome shotgun (WGS) entry which is preliminary data.</text>
</comment>
<reference evidence="2 3" key="1">
    <citation type="journal article" date="2015" name="Int. J. Syst. Evol. Microbiol.">
        <title>Mariniphaga sediminis sp. nov., isolated from coastal sediment.</title>
        <authorList>
            <person name="Wang F.Q."/>
            <person name="Shen Q.Y."/>
            <person name="Chen G.J."/>
            <person name="Du Z.J."/>
        </authorList>
    </citation>
    <scope>NUCLEOTIDE SEQUENCE [LARGE SCALE GENOMIC DNA]</scope>
    <source>
        <strain evidence="2 3">SY21</strain>
    </source>
</reference>
<dbReference type="Proteomes" id="UP000266441">
    <property type="component" value="Unassembled WGS sequence"/>
</dbReference>
<dbReference type="InterPro" id="IPR013517">
    <property type="entry name" value="FG-GAP"/>
</dbReference>
<dbReference type="InterPro" id="IPR028994">
    <property type="entry name" value="Integrin_alpha_N"/>
</dbReference>
<protein>
    <submittedName>
        <fullName evidence="2">VCBS repeat-containing protein</fullName>
    </submittedName>
</protein>
<dbReference type="OrthoDB" id="9816120at2"/>
<keyword evidence="3" id="KW-1185">Reference proteome</keyword>
<dbReference type="RefSeq" id="WP_119350667.1">
    <property type="nucleotide sequence ID" value="NZ_QWET01000010.1"/>
</dbReference>
<evidence type="ECO:0000313" key="2">
    <source>
        <dbReference type="EMBL" id="RIH64509.1"/>
    </source>
</evidence>
<dbReference type="AlphaFoldDB" id="A0A399CYJ6"/>
<proteinExistence type="predicted"/>
<sequence length="662" mass="74358">MTKLKSKNLVKLFFSLFFSGITTCIFSQNKVVSTQELTPLKYNNPGLTVDLGVGLWAWPLPMDYDNDGDMDLVVSCPDVPFNGTYFFENTSGHSKQMPVFAPPKKIEKGDRNIQVCYVDGEPKVLGNGVEFVDFRKNGFSQPVEIFSAKQAESEFKKIRFSQWKYVDYDGDGDQDLIAGISDWSEYGWDNAFDEKGNWTNGPLHGYVLFIENDNGEYVNRGKVHADGKPIDVYGAPSPNVVDFDNDGDLDIICGEFLDRLTWFENTGTRNKPVYAAGRFLENKEGLLKMDLEMIVPTAVDWDGDGDMDLVVGDEDGRVAFIENTGKIRNRMPVFNSPRYFQQQADLVKFGALATPFATDWDNDGDLDLIVGNSAGYIGYIENLDDTNPPKWNKPVYLKAGGETIRIMAGDNGSIQGPAEKKWGYTTITVADWDGDGRKDIIANSIWGKIVWYKNTGTKKSPKLEKARPVIAEFGGNTPKPKWTWWNPEDNHLVTQWRTTPFAIDWNTDGLMDLIMLDTEGFLCFYERYMENGTRKLKPGKRIFYGTNGSAFDSKNAVADESPGLLRLNNREAGGSGRRKLCVTDWDGDGDYDLLVNSLNISVFENVKTENGNVYFRHLGPVSEQRIAGHTTSPTMMNRDKKGLSNLLLGAEDGHFYYSPEKK</sequence>
<organism evidence="2 3">
    <name type="scientific">Mariniphaga sediminis</name>
    <dbReference type="NCBI Taxonomy" id="1628158"/>
    <lineage>
        <taxon>Bacteria</taxon>
        <taxon>Pseudomonadati</taxon>
        <taxon>Bacteroidota</taxon>
        <taxon>Bacteroidia</taxon>
        <taxon>Marinilabiliales</taxon>
        <taxon>Prolixibacteraceae</taxon>
        <taxon>Mariniphaga</taxon>
    </lineage>
</organism>
<dbReference type="PANTHER" id="PTHR44103:SF1">
    <property type="entry name" value="PROPROTEIN CONVERTASE P"/>
    <property type="match status" value="1"/>
</dbReference>
<dbReference type="Gene3D" id="2.130.10.130">
    <property type="entry name" value="Integrin alpha, N-terminal"/>
    <property type="match status" value="1"/>
</dbReference>
<dbReference type="PANTHER" id="PTHR44103">
    <property type="entry name" value="PROPROTEIN CONVERTASE P"/>
    <property type="match status" value="1"/>
</dbReference>
<keyword evidence="1" id="KW-0732">Signal</keyword>
<dbReference type="Pfam" id="PF13517">
    <property type="entry name" value="FG-GAP_3"/>
    <property type="match status" value="1"/>
</dbReference>
<dbReference type="EMBL" id="QWET01000010">
    <property type="protein sequence ID" value="RIH64509.1"/>
    <property type="molecule type" value="Genomic_DNA"/>
</dbReference>
<evidence type="ECO:0000313" key="3">
    <source>
        <dbReference type="Proteomes" id="UP000266441"/>
    </source>
</evidence>
<accession>A0A399CYJ6</accession>
<evidence type="ECO:0000256" key="1">
    <source>
        <dbReference type="ARBA" id="ARBA00022729"/>
    </source>
</evidence>
<name>A0A399CYJ6_9BACT</name>
<dbReference type="SUPFAM" id="SSF69318">
    <property type="entry name" value="Integrin alpha N-terminal domain"/>
    <property type="match status" value="1"/>
</dbReference>
<gene>
    <name evidence="2" type="ORF">D1164_14215</name>
</gene>